<protein>
    <recommendedName>
        <fullName evidence="2">Universal stress protein</fullName>
    </recommendedName>
</protein>
<dbReference type="InterPro" id="IPR014729">
    <property type="entry name" value="Rossmann-like_a/b/a_fold"/>
</dbReference>
<evidence type="ECO:0000259" key="3">
    <source>
        <dbReference type="Pfam" id="PF00582"/>
    </source>
</evidence>
<dbReference type="PANTHER" id="PTHR46268">
    <property type="entry name" value="STRESS RESPONSE PROTEIN NHAX"/>
    <property type="match status" value="1"/>
</dbReference>
<organism evidence="4 5">
    <name type="scientific">Pseudomonas gingeri</name>
    <dbReference type="NCBI Taxonomy" id="117681"/>
    <lineage>
        <taxon>Bacteria</taxon>
        <taxon>Pseudomonadati</taxon>
        <taxon>Pseudomonadota</taxon>
        <taxon>Gammaproteobacteria</taxon>
        <taxon>Pseudomonadales</taxon>
        <taxon>Pseudomonadaceae</taxon>
        <taxon>Pseudomonas</taxon>
    </lineage>
</organism>
<dbReference type="AlphaFoldDB" id="A0A7Y7WHZ5"/>
<dbReference type="Proteomes" id="UP000582981">
    <property type="component" value="Unassembled WGS sequence"/>
</dbReference>
<comment type="subcellular location">
    <subcellularLocation>
        <location evidence="2">Cytoplasm</location>
    </subcellularLocation>
</comment>
<keyword evidence="2" id="KW-0963">Cytoplasm</keyword>
<dbReference type="PRINTS" id="PR01438">
    <property type="entry name" value="UNVRSLSTRESS"/>
</dbReference>
<evidence type="ECO:0000256" key="1">
    <source>
        <dbReference type="ARBA" id="ARBA00008791"/>
    </source>
</evidence>
<evidence type="ECO:0000256" key="2">
    <source>
        <dbReference type="PIRNR" id="PIRNR006276"/>
    </source>
</evidence>
<dbReference type="PIRSF" id="PIRSF006276">
    <property type="entry name" value="UspA"/>
    <property type="match status" value="1"/>
</dbReference>
<reference evidence="4 5" key="1">
    <citation type="submission" date="2020-04" db="EMBL/GenBank/DDBJ databases">
        <title>Molecular characterization of pseudomonads from Agaricus bisporus reveal novel blotch 2 pathogens in Western Europe.</title>
        <authorList>
            <person name="Taparia T."/>
            <person name="Krijger M."/>
            <person name="Haynes E."/>
            <person name="Elpinstone J.G."/>
            <person name="Noble R."/>
            <person name="Van Der Wolf J."/>
        </authorList>
    </citation>
    <scope>NUCLEOTIDE SEQUENCE [LARGE SCALE GENOMIC DNA]</scope>
    <source>
        <strain evidence="4 5">F1001</strain>
    </source>
</reference>
<dbReference type="SUPFAM" id="SSF52402">
    <property type="entry name" value="Adenine nucleotide alpha hydrolases-like"/>
    <property type="match status" value="1"/>
</dbReference>
<evidence type="ECO:0000313" key="4">
    <source>
        <dbReference type="EMBL" id="NWB49837.1"/>
    </source>
</evidence>
<comment type="similarity">
    <text evidence="1 2">Belongs to the universal stress protein A family.</text>
</comment>
<dbReference type="Gene3D" id="3.40.50.620">
    <property type="entry name" value="HUPs"/>
    <property type="match status" value="1"/>
</dbReference>
<evidence type="ECO:0000313" key="5">
    <source>
        <dbReference type="Proteomes" id="UP000582981"/>
    </source>
</evidence>
<dbReference type="PANTHER" id="PTHR46268:SF6">
    <property type="entry name" value="UNIVERSAL STRESS PROTEIN UP12"/>
    <property type="match status" value="1"/>
</dbReference>
<dbReference type="InterPro" id="IPR006016">
    <property type="entry name" value="UspA"/>
</dbReference>
<dbReference type="InterPro" id="IPR006015">
    <property type="entry name" value="Universal_stress_UspA"/>
</dbReference>
<proteinExistence type="inferred from homology"/>
<name>A0A7Y7WHZ5_9PSED</name>
<comment type="caution">
    <text evidence="4">The sequence shown here is derived from an EMBL/GenBank/DDBJ whole genome shotgun (WGS) entry which is preliminary data.</text>
</comment>
<sequence>MIQQVLIAYDGSEAAKKALNFANELTSRFNARLHIVAVCQPPEFGDEVETEAVVERSRAHHNHMLKSLKHHQQASEHPPVIQVVIGHPAEQIVRYAEANAIDHIVVGHRGHSIFERWLLGSVARQVIDHAPCAVTVIRG</sequence>
<dbReference type="CDD" id="cd00293">
    <property type="entry name" value="USP-like"/>
    <property type="match status" value="1"/>
</dbReference>
<dbReference type="EMBL" id="JACAPU010000034">
    <property type="protein sequence ID" value="NWB49837.1"/>
    <property type="molecule type" value="Genomic_DNA"/>
</dbReference>
<dbReference type="RefSeq" id="WP_177145310.1">
    <property type="nucleotide sequence ID" value="NZ_JACAPU010000034.1"/>
</dbReference>
<feature type="domain" description="UspA" evidence="3">
    <location>
        <begin position="1"/>
        <end position="138"/>
    </location>
</feature>
<gene>
    <name evidence="4" type="ORF">HX829_25455</name>
</gene>
<dbReference type="GO" id="GO:0005737">
    <property type="term" value="C:cytoplasm"/>
    <property type="evidence" value="ECO:0007669"/>
    <property type="project" value="UniProtKB-SubCell"/>
</dbReference>
<dbReference type="Pfam" id="PF00582">
    <property type="entry name" value="Usp"/>
    <property type="match status" value="1"/>
</dbReference>
<accession>A0A7Y7WHZ5</accession>